<name>A0A816AKR1_ADIRI</name>
<sequence>MESYEALLVFLILILIVALGVLLANATIGQSCKISFQQRVSNQKHERNQRNEFSSRLKRLFGRSSKSEQLSAPAEGDKVLEYVLVFSNDDQNNVQTIPTIDEPEVKSIPKLSSTQAELDRRAKRREEIRKKYKL</sequence>
<gene>
    <name evidence="2" type="ORF">XAT740_LOCUS47291</name>
</gene>
<protein>
    <submittedName>
        <fullName evidence="2">Uncharacterized protein</fullName>
    </submittedName>
</protein>
<dbReference type="Proteomes" id="UP000663828">
    <property type="component" value="Unassembled WGS sequence"/>
</dbReference>
<evidence type="ECO:0000313" key="3">
    <source>
        <dbReference type="Proteomes" id="UP000663828"/>
    </source>
</evidence>
<feature type="region of interest" description="Disordered" evidence="1">
    <location>
        <begin position="111"/>
        <end position="134"/>
    </location>
</feature>
<evidence type="ECO:0000256" key="1">
    <source>
        <dbReference type="SAM" id="MobiDB-lite"/>
    </source>
</evidence>
<evidence type="ECO:0000313" key="2">
    <source>
        <dbReference type="EMBL" id="CAF1597546.1"/>
    </source>
</evidence>
<proteinExistence type="predicted"/>
<comment type="caution">
    <text evidence="2">The sequence shown here is derived from an EMBL/GenBank/DDBJ whole genome shotgun (WGS) entry which is preliminary data.</text>
</comment>
<dbReference type="EMBL" id="CAJNOR010006529">
    <property type="protein sequence ID" value="CAF1597546.1"/>
    <property type="molecule type" value="Genomic_DNA"/>
</dbReference>
<feature type="compositionally biased region" description="Basic and acidic residues" evidence="1">
    <location>
        <begin position="117"/>
        <end position="134"/>
    </location>
</feature>
<keyword evidence="3" id="KW-1185">Reference proteome</keyword>
<organism evidence="2 3">
    <name type="scientific">Adineta ricciae</name>
    <name type="common">Rotifer</name>
    <dbReference type="NCBI Taxonomy" id="249248"/>
    <lineage>
        <taxon>Eukaryota</taxon>
        <taxon>Metazoa</taxon>
        <taxon>Spiralia</taxon>
        <taxon>Gnathifera</taxon>
        <taxon>Rotifera</taxon>
        <taxon>Eurotatoria</taxon>
        <taxon>Bdelloidea</taxon>
        <taxon>Adinetida</taxon>
        <taxon>Adinetidae</taxon>
        <taxon>Adineta</taxon>
    </lineage>
</organism>
<dbReference type="AlphaFoldDB" id="A0A816AKR1"/>
<accession>A0A816AKR1</accession>
<reference evidence="2" key="1">
    <citation type="submission" date="2021-02" db="EMBL/GenBank/DDBJ databases">
        <authorList>
            <person name="Nowell W R."/>
        </authorList>
    </citation>
    <scope>NUCLEOTIDE SEQUENCE</scope>
</reference>